<dbReference type="EMBL" id="KT222287">
    <property type="protein sequence ID" value="ALD09585.1"/>
    <property type="molecule type" value="mRNA"/>
</dbReference>
<reference evidence="3" key="1">
    <citation type="submission" date="2015-06" db="EMBL/GenBank/DDBJ databases">
        <title>Heterogeneity of Trypanosoma cruzi cell populations: Clonal variation in the expression of the MASP multigene family.</title>
        <authorList>
            <person name="Seco-Hidalgo V."/>
            <person name="de Pablos L.M."/>
            <person name="Osuna A."/>
        </authorList>
    </citation>
    <scope>NUCLEOTIDE SEQUENCE</scope>
    <source>
        <strain evidence="3">Pan4</strain>
    </source>
</reference>
<accession>A0A0M4HMZ6</accession>
<evidence type="ECO:0000256" key="2">
    <source>
        <dbReference type="SAM" id="SignalP"/>
    </source>
</evidence>
<evidence type="ECO:0000256" key="1">
    <source>
        <dbReference type="SAM" id="MobiDB-lite"/>
    </source>
</evidence>
<feature type="chain" id="PRO_5005795665" evidence="2">
    <location>
        <begin position="26"/>
        <end position="94"/>
    </location>
</feature>
<organism evidence="3">
    <name type="scientific">Trypanosoma cruzi</name>
    <dbReference type="NCBI Taxonomy" id="5693"/>
    <lineage>
        <taxon>Eukaryota</taxon>
        <taxon>Discoba</taxon>
        <taxon>Euglenozoa</taxon>
        <taxon>Kinetoplastea</taxon>
        <taxon>Metakinetoplastina</taxon>
        <taxon>Trypanosomatida</taxon>
        <taxon>Trypanosomatidae</taxon>
        <taxon>Trypanosoma</taxon>
        <taxon>Schizotrypanum</taxon>
    </lineage>
</organism>
<protein>
    <submittedName>
        <fullName evidence="3">Mucin-associated surface protein</fullName>
    </submittedName>
</protein>
<feature type="signal peptide" evidence="2">
    <location>
        <begin position="1"/>
        <end position="25"/>
    </location>
</feature>
<gene>
    <name evidence="3" type="primary">masp13</name>
</gene>
<proteinExistence type="evidence at transcript level"/>
<feature type="region of interest" description="Disordered" evidence="1">
    <location>
        <begin position="36"/>
        <end position="71"/>
    </location>
</feature>
<sequence length="94" mass="9889">MAMMMTGRVLLVCALCVLWCGVGRCQEELLVSQSDAPGEIEGDRGQPQGSSGFKTPEPHAQGSEISVRDVQQKQDPSPLLLLLLVVAAAVVVAA</sequence>
<name>A0A0M4HMZ6_TRYCR</name>
<keyword evidence="2" id="KW-0732">Signal</keyword>
<dbReference type="AlphaFoldDB" id="A0A0M4HMZ6"/>
<evidence type="ECO:0000313" key="3">
    <source>
        <dbReference type="EMBL" id="ALD09585.1"/>
    </source>
</evidence>